<evidence type="ECO:0000256" key="1">
    <source>
        <dbReference type="SAM" id="MobiDB-lite"/>
    </source>
</evidence>
<feature type="region of interest" description="Disordered" evidence="1">
    <location>
        <begin position="41"/>
        <end position="75"/>
    </location>
</feature>
<proteinExistence type="predicted"/>
<dbReference type="AlphaFoldDB" id="A0A1Y5IE29"/>
<reference evidence="2" key="1">
    <citation type="submission" date="2017-04" db="EMBL/GenBank/DDBJ databases">
        <title>Population genomics of picophytoplankton unveils novel chromosome hypervariability.</title>
        <authorList>
            <consortium name="DOE Joint Genome Institute"/>
            <person name="Blanc-Mathieu R."/>
            <person name="Krasovec M."/>
            <person name="Hebrard M."/>
            <person name="Yau S."/>
            <person name="Desgranges E."/>
            <person name="Martin J."/>
            <person name="Schackwitz W."/>
            <person name="Kuo A."/>
            <person name="Salin G."/>
            <person name="Donnadieu C."/>
            <person name="Desdevises Y."/>
            <person name="Sanchez-Ferandin S."/>
            <person name="Moreau H."/>
            <person name="Rivals E."/>
            <person name="Grigoriev I.V."/>
            <person name="Grimsley N."/>
            <person name="Eyre-Walker A."/>
            <person name="Piganeau G."/>
        </authorList>
    </citation>
    <scope>NUCLEOTIDE SEQUENCE [LARGE SCALE GENOMIC DNA]</scope>
    <source>
        <strain evidence="2">RCC 1115</strain>
    </source>
</reference>
<protein>
    <submittedName>
        <fullName evidence="2">Uncharacterized protein</fullName>
    </submittedName>
</protein>
<organism evidence="2">
    <name type="scientific">Ostreococcus tauri</name>
    <name type="common">Marine green alga</name>
    <dbReference type="NCBI Taxonomy" id="70448"/>
    <lineage>
        <taxon>Eukaryota</taxon>
        <taxon>Viridiplantae</taxon>
        <taxon>Chlorophyta</taxon>
        <taxon>Mamiellophyceae</taxon>
        <taxon>Mamiellales</taxon>
        <taxon>Bathycoccaceae</taxon>
        <taxon>Ostreococcus</taxon>
    </lineage>
</organism>
<dbReference type="KEGG" id="ota:OT_ostta09g03440"/>
<sequence>MTLFLSQDASAPKVMLYVALAVFVYLQQTGALNPLARRLAGENADRNGQNGEPGREGAREDGGANGNGENGQNNRVFVRTRATHAAGYTAMPQSALGEVKIFLYSFVASIFPSWLPPRLHEVRDERPHRD</sequence>
<accession>A0A1Y5IE29</accession>
<evidence type="ECO:0000313" key="2">
    <source>
        <dbReference type="EMBL" id="OUS47741.1"/>
    </source>
</evidence>
<dbReference type="eggNOG" id="ENOG502QW3A">
    <property type="taxonomic scope" value="Eukaryota"/>
</dbReference>
<gene>
    <name evidence="2" type="ORF">BE221DRAFT_70114</name>
</gene>
<dbReference type="Proteomes" id="UP000195557">
    <property type="component" value="Unassembled WGS sequence"/>
</dbReference>
<name>A0A1Y5IE29_OSTTA</name>
<dbReference type="EMBL" id="KZ155776">
    <property type="protein sequence ID" value="OUS47741.1"/>
    <property type="molecule type" value="Genomic_DNA"/>
</dbReference>
<feature type="compositionally biased region" description="Basic and acidic residues" evidence="1">
    <location>
        <begin position="53"/>
        <end position="62"/>
    </location>
</feature>
<dbReference type="OrthoDB" id="498998at2759"/>
<dbReference type="RefSeq" id="XP_003081329.2">
    <property type="nucleotide sequence ID" value="XM_003081281.2"/>
</dbReference>